<evidence type="ECO:0000256" key="2">
    <source>
        <dbReference type="ARBA" id="ARBA00023235"/>
    </source>
</evidence>
<keyword evidence="2" id="KW-0413">Isomerase</keyword>
<name>A0ABV7WSI1_9GAMM</name>
<comment type="caution">
    <text evidence="3">The sequence shown here is derived from an EMBL/GenBank/DDBJ whole genome shotgun (WGS) entry which is preliminary data.</text>
</comment>
<dbReference type="PIRSF" id="PIRSF016184">
    <property type="entry name" value="PhzC_PhzF"/>
    <property type="match status" value="1"/>
</dbReference>
<dbReference type="Proteomes" id="UP001595710">
    <property type="component" value="Unassembled WGS sequence"/>
</dbReference>
<protein>
    <submittedName>
        <fullName evidence="3">PhzF family phenazine biosynthesis protein</fullName>
    </submittedName>
</protein>
<dbReference type="PANTHER" id="PTHR13774:SF39">
    <property type="entry name" value="BIOSYNTHESIS PROTEIN, PUTATIVE-RELATED"/>
    <property type="match status" value="1"/>
</dbReference>
<comment type="similarity">
    <text evidence="1">Belongs to the PhzF family.</text>
</comment>
<evidence type="ECO:0000313" key="4">
    <source>
        <dbReference type="Proteomes" id="UP001595710"/>
    </source>
</evidence>
<reference evidence="4" key="1">
    <citation type="journal article" date="2019" name="Int. J. Syst. Evol. Microbiol.">
        <title>The Global Catalogue of Microorganisms (GCM) 10K type strain sequencing project: providing services to taxonomists for standard genome sequencing and annotation.</title>
        <authorList>
            <consortium name="The Broad Institute Genomics Platform"/>
            <consortium name="The Broad Institute Genome Sequencing Center for Infectious Disease"/>
            <person name="Wu L."/>
            <person name="Ma J."/>
        </authorList>
    </citation>
    <scope>NUCLEOTIDE SEQUENCE [LARGE SCALE GENOMIC DNA]</scope>
    <source>
        <strain evidence="4">CECT 8288</strain>
    </source>
</reference>
<dbReference type="Gene3D" id="3.10.310.10">
    <property type="entry name" value="Diaminopimelate Epimerase, Chain A, domain 1"/>
    <property type="match status" value="2"/>
</dbReference>
<organism evidence="3 4">
    <name type="scientific">Reinekea marina</name>
    <dbReference type="NCBI Taxonomy" id="1310421"/>
    <lineage>
        <taxon>Bacteria</taxon>
        <taxon>Pseudomonadati</taxon>
        <taxon>Pseudomonadota</taxon>
        <taxon>Gammaproteobacteria</taxon>
        <taxon>Oceanospirillales</taxon>
        <taxon>Saccharospirillaceae</taxon>
        <taxon>Reinekea</taxon>
    </lineage>
</organism>
<proteinExistence type="inferred from homology"/>
<dbReference type="SUPFAM" id="SSF54506">
    <property type="entry name" value="Diaminopimelate epimerase-like"/>
    <property type="match status" value="1"/>
</dbReference>
<keyword evidence="4" id="KW-1185">Reference proteome</keyword>
<evidence type="ECO:0000313" key="3">
    <source>
        <dbReference type="EMBL" id="MFC3700930.1"/>
    </source>
</evidence>
<gene>
    <name evidence="3" type="ORF">ACFOND_04685</name>
</gene>
<dbReference type="Pfam" id="PF02567">
    <property type="entry name" value="PhzC-PhzF"/>
    <property type="match status" value="1"/>
</dbReference>
<sequence length="282" mass="30088">MALFKVAAFSDGQQGGNPAGVYISDQHPEESEMRAIAAKLGYSETAFAAPIEKGGNARSWRVRYFSPESEVPFCGHATIALGAVLSKEFGPAVYNLQLNNANITVEASKNENLYIAALQSPATHSQKASDAIVQSALGLFNLDANDLDSRLPPYIAHGGADHLILSMKNRELLAGMSYVQSAGRDFMLANGLVTVMLVYAQSNTVFHSRNPFASGGVYEDPATGAASAAFAGYLRDIDWPHENSIQIIQGEDMGARSLLKVELSNEKGASVRVSGSARFIAD</sequence>
<dbReference type="InterPro" id="IPR003719">
    <property type="entry name" value="Phenazine_PhzF-like"/>
</dbReference>
<dbReference type="RefSeq" id="WP_290280374.1">
    <property type="nucleotide sequence ID" value="NZ_JAUFQI010000001.1"/>
</dbReference>
<accession>A0ABV7WSI1</accession>
<evidence type="ECO:0000256" key="1">
    <source>
        <dbReference type="ARBA" id="ARBA00008270"/>
    </source>
</evidence>
<dbReference type="NCBIfam" id="TIGR00654">
    <property type="entry name" value="PhzF_family"/>
    <property type="match status" value="1"/>
</dbReference>
<dbReference type="EMBL" id="JBHRYN010000007">
    <property type="protein sequence ID" value="MFC3700930.1"/>
    <property type="molecule type" value="Genomic_DNA"/>
</dbReference>
<dbReference type="PANTHER" id="PTHR13774">
    <property type="entry name" value="PHENAZINE BIOSYNTHESIS PROTEIN"/>
    <property type="match status" value="1"/>
</dbReference>